<sequence length="201" mass="21288">RGTGTHALPGSTREISELRNILQQLQPGTLGRSACMVLSAARKAAPACVADPHTRQAEPGPRHRGSAGEAPYPSFGSLRMVLILAHRPVSSSNPQAQRKEPAKAGRRERRPPQTRRSGAQERGQCPICTGSFSLEVLPQHAATCGETASPSSSPSASPAELWVSPESSPPRPWIQCPICQLPFPAGEIEEHASVCGEAPQA</sequence>
<reference evidence="2" key="4">
    <citation type="submission" date="2025-09" db="UniProtKB">
        <authorList>
            <consortium name="Ensembl"/>
        </authorList>
    </citation>
    <scope>IDENTIFICATION</scope>
</reference>
<dbReference type="GeneTree" id="ENSGT00940000169757"/>
<evidence type="ECO:0000256" key="1">
    <source>
        <dbReference type="SAM" id="MobiDB-lite"/>
    </source>
</evidence>
<dbReference type="Bgee" id="ENSSSCG00000048448">
    <property type="expression patterns" value="Expressed in oocyte and 25 other cell types or tissues"/>
</dbReference>
<dbReference type="Proteomes" id="UP000008227">
    <property type="component" value="Chromosome 9"/>
</dbReference>
<dbReference type="InParanoid" id="A0A5G2QUX5"/>
<reference evidence="2" key="3">
    <citation type="submission" date="2025-08" db="UniProtKB">
        <authorList>
            <consortium name="Ensembl"/>
        </authorList>
    </citation>
    <scope>IDENTIFICATION</scope>
</reference>
<organism evidence="2 3">
    <name type="scientific">Sus scrofa</name>
    <name type="common">Pig</name>
    <dbReference type="NCBI Taxonomy" id="9823"/>
    <lineage>
        <taxon>Eukaryota</taxon>
        <taxon>Metazoa</taxon>
        <taxon>Chordata</taxon>
        <taxon>Craniata</taxon>
        <taxon>Vertebrata</taxon>
        <taxon>Euteleostomi</taxon>
        <taxon>Mammalia</taxon>
        <taxon>Eutheria</taxon>
        <taxon>Laurasiatheria</taxon>
        <taxon>Artiodactyla</taxon>
        <taxon>Suina</taxon>
        <taxon>Suidae</taxon>
        <taxon>Sus</taxon>
    </lineage>
</organism>
<protein>
    <submittedName>
        <fullName evidence="2">Uncharacterized protein</fullName>
    </submittedName>
</protein>
<reference evidence="2" key="2">
    <citation type="journal article" date="2020" name="Gigascience">
        <title>An improved pig reference genome sequence to enable pig genetics and genomics research.</title>
        <authorList>
            <person name="Warr A."/>
            <person name="Affara N."/>
            <person name="Aken B."/>
            <person name="Beiki H."/>
            <person name="Bickhart D.M."/>
            <person name="Billis K."/>
            <person name="Chow W."/>
            <person name="Eory L."/>
            <person name="Finlayson H.A."/>
            <person name="Flicek P."/>
            <person name="Giron C.G."/>
            <person name="Griffin D.K."/>
            <person name="Hall R."/>
            <person name="Hannum G."/>
            <person name="Hourlier T."/>
            <person name="Howe K."/>
            <person name="Hume D.A."/>
            <person name="Izuogu O."/>
            <person name="Kim K."/>
            <person name="Koren S."/>
            <person name="Liu H."/>
            <person name="Manchanda N."/>
            <person name="Martin F.J."/>
            <person name="Nonneman D.J."/>
            <person name="O'Connor R.E."/>
            <person name="Phillippy A.M."/>
            <person name="Rohrer G.A."/>
            <person name="Rosen B.D."/>
            <person name="Rund L.A."/>
            <person name="Sargent C.A."/>
            <person name="Schook L.B."/>
            <person name="Schroeder S.G."/>
            <person name="Schwartz A.S."/>
            <person name="Skinner B.M."/>
            <person name="Talbot R."/>
            <person name="Tseng E."/>
            <person name="Tuggle C.K."/>
            <person name="Watson M."/>
            <person name="Smith T.P.L."/>
            <person name="Archibald A.L."/>
        </authorList>
    </citation>
    <scope>NUCLEOTIDE SEQUENCE [LARGE SCALE GENOMIC DNA]</scope>
    <source>
        <strain evidence="2">Duroc</strain>
    </source>
</reference>
<feature type="region of interest" description="Disordered" evidence="1">
    <location>
        <begin position="144"/>
        <end position="169"/>
    </location>
</feature>
<feature type="region of interest" description="Disordered" evidence="1">
    <location>
        <begin position="86"/>
        <end position="124"/>
    </location>
</feature>
<evidence type="ECO:0000313" key="3">
    <source>
        <dbReference type="Proteomes" id="UP000008227"/>
    </source>
</evidence>
<proteinExistence type="predicted"/>
<keyword evidence="3" id="KW-1185">Reference proteome</keyword>
<feature type="region of interest" description="Disordered" evidence="1">
    <location>
        <begin position="46"/>
        <end position="72"/>
    </location>
</feature>
<accession>A0A5G2QUX5</accession>
<name>A0A5G2QUX5_PIG</name>
<dbReference type="Ensembl" id="ENSSSCT00000075637.1">
    <property type="protein sequence ID" value="ENSSSCP00000068633.1"/>
    <property type="gene ID" value="ENSSSCG00000048448.1"/>
</dbReference>
<evidence type="ECO:0000313" key="2">
    <source>
        <dbReference type="Ensembl" id="ENSSSCP00000068633.1"/>
    </source>
</evidence>
<reference evidence="3" key="1">
    <citation type="submission" date="2009-11" db="EMBL/GenBank/DDBJ databases">
        <authorList>
            <consortium name="Porcine genome sequencing project"/>
        </authorList>
    </citation>
    <scope>NUCLEOTIDE SEQUENCE [LARGE SCALE GENOMIC DNA]</scope>
    <source>
        <strain evidence="3">Duroc</strain>
    </source>
</reference>
<dbReference type="AlphaFoldDB" id="A0A5G2QUX5"/>
<feature type="compositionally biased region" description="Low complexity" evidence="1">
    <location>
        <begin position="148"/>
        <end position="159"/>
    </location>
</feature>